<accession>A0ABW7R5A6</accession>
<dbReference type="EMBL" id="JBIRGQ010000016">
    <property type="protein sequence ID" value="MFH8551869.1"/>
    <property type="molecule type" value="Genomic_DNA"/>
</dbReference>
<reference evidence="4 5" key="1">
    <citation type="submission" date="2024-10" db="EMBL/GenBank/DDBJ databases">
        <title>The Natural Products Discovery Center: Release of the First 8490 Sequenced Strains for Exploring Actinobacteria Biosynthetic Diversity.</title>
        <authorList>
            <person name="Kalkreuter E."/>
            <person name="Kautsar S.A."/>
            <person name="Yang D."/>
            <person name="Bader C.D."/>
            <person name="Teijaro C.N."/>
            <person name="Fluegel L."/>
            <person name="Davis C.M."/>
            <person name="Simpson J.R."/>
            <person name="Lauterbach L."/>
            <person name="Steele A.D."/>
            <person name="Gui C."/>
            <person name="Meng S."/>
            <person name="Li G."/>
            <person name="Viehrig K."/>
            <person name="Ye F."/>
            <person name="Su P."/>
            <person name="Kiefer A.F."/>
            <person name="Nichols A."/>
            <person name="Cepeda A.J."/>
            <person name="Yan W."/>
            <person name="Fan B."/>
            <person name="Jiang Y."/>
            <person name="Adhikari A."/>
            <person name="Zheng C.-J."/>
            <person name="Schuster L."/>
            <person name="Cowan T.M."/>
            <person name="Smanski M.J."/>
            <person name="Chevrette M.G."/>
            <person name="De Carvalho L.P.S."/>
            <person name="Shen B."/>
        </authorList>
    </citation>
    <scope>NUCLEOTIDE SEQUENCE [LARGE SCALE GENOMIC DNA]</scope>
    <source>
        <strain evidence="4 5">NPDC017990</strain>
    </source>
</reference>
<feature type="transmembrane region" description="Helical" evidence="2">
    <location>
        <begin position="69"/>
        <end position="88"/>
    </location>
</feature>
<feature type="region of interest" description="Disordered" evidence="1">
    <location>
        <begin position="1"/>
        <end position="20"/>
    </location>
</feature>
<dbReference type="InterPro" id="IPR046201">
    <property type="entry name" value="DUF6234"/>
</dbReference>
<evidence type="ECO:0000256" key="1">
    <source>
        <dbReference type="SAM" id="MobiDB-lite"/>
    </source>
</evidence>
<keyword evidence="2" id="KW-0812">Transmembrane</keyword>
<organism evidence="4 5">
    <name type="scientific">Streptomyces longisporoflavus</name>
    <dbReference type="NCBI Taxonomy" id="28044"/>
    <lineage>
        <taxon>Bacteria</taxon>
        <taxon>Bacillati</taxon>
        <taxon>Actinomycetota</taxon>
        <taxon>Actinomycetes</taxon>
        <taxon>Kitasatosporales</taxon>
        <taxon>Streptomycetaceae</taxon>
        <taxon>Streptomyces</taxon>
    </lineage>
</organism>
<dbReference type="Proteomes" id="UP001610818">
    <property type="component" value="Unassembled WGS sequence"/>
</dbReference>
<keyword evidence="2" id="KW-0472">Membrane</keyword>
<keyword evidence="5" id="KW-1185">Reference proteome</keyword>
<name>A0ABW7R5A6_9ACTN</name>
<evidence type="ECO:0000313" key="4">
    <source>
        <dbReference type="EMBL" id="MFH8551869.1"/>
    </source>
</evidence>
<feature type="transmembrane region" description="Helical" evidence="2">
    <location>
        <begin position="26"/>
        <end position="49"/>
    </location>
</feature>
<protein>
    <submittedName>
        <fullName evidence="4">DUF6234 family protein</fullName>
    </submittedName>
</protein>
<keyword evidence="2" id="KW-1133">Transmembrane helix</keyword>
<comment type="caution">
    <text evidence="4">The sequence shown here is derived from an EMBL/GenBank/DDBJ whole genome shotgun (WGS) entry which is preliminary data.</text>
</comment>
<evidence type="ECO:0000256" key="2">
    <source>
        <dbReference type="SAM" id="Phobius"/>
    </source>
</evidence>
<proteinExistence type="predicted"/>
<dbReference type="RefSeq" id="WP_397718972.1">
    <property type="nucleotide sequence ID" value="NZ_JBIRGN010000016.1"/>
</dbReference>
<feature type="domain" description="DUF6234" evidence="3">
    <location>
        <begin position="19"/>
        <end position="142"/>
    </location>
</feature>
<dbReference type="Pfam" id="PF19747">
    <property type="entry name" value="DUF6234"/>
    <property type="match status" value="1"/>
</dbReference>
<sequence>MTQALTEPRPHRRRFRSTRTPTRKDVGTALVLLVIESVVYVAGSIGHGLQIWAAADDRATIDAARLESIAWTQYLLIAALVLTALALLARARWTALLQLLTVATLAALLALSQHDYAQTHPRPAPTPSEGYVPCYSGGSNDCPGG</sequence>
<feature type="transmembrane region" description="Helical" evidence="2">
    <location>
        <begin position="95"/>
        <end position="112"/>
    </location>
</feature>
<evidence type="ECO:0000313" key="5">
    <source>
        <dbReference type="Proteomes" id="UP001610818"/>
    </source>
</evidence>
<gene>
    <name evidence="4" type="ORF">ACH4F9_43535</name>
</gene>
<evidence type="ECO:0000259" key="3">
    <source>
        <dbReference type="Pfam" id="PF19747"/>
    </source>
</evidence>